<dbReference type="Pfam" id="PF02738">
    <property type="entry name" value="MoCoBD_1"/>
    <property type="match status" value="1"/>
</dbReference>
<reference evidence="2 3" key="1">
    <citation type="submission" date="2024-09" db="EMBL/GenBank/DDBJ databases">
        <title>Novel species of the genus Pelomonas and Roseateles isolated from streams.</title>
        <authorList>
            <person name="Lu H."/>
        </authorList>
    </citation>
    <scope>NUCLEOTIDE SEQUENCE [LARGE SCALE GENOMIC DNA]</scope>
    <source>
        <strain evidence="2 3">BYS96W</strain>
    </source>
</reference>
<dbReference type="Pfam" id="PF20256">
    <property type="entry name" value="MoCoBD_2"/>
    <property type="match status" value="2"/>
</dbReference>
<dbReference type="PANTHER" id="PTHR47495">
    <property type="entry name" value="ALDEHYDE DEHYDROGENASE"/>
    <property type="match status" value="1"/>
</dbReference>
<dbReference type="Gene3D" id="3.90.1170.50">
    <property type="entry name" value="Aldehyde oxidase/xanthine dehydrogenase, a/b hammerhead"/>
    <property type="match status" value="1"/>
</dbReference>
<evidence type="ECO:0000313" key="2">
    <source>
        <dbReference type="EMBL" id="MFG6457723.1"/>
    </source>
</evidence>
<dbReference type="PROSITE" id="PS51318">
    <property type="entry name" value="TAT"/>
    <property type="match status" value="1"/>
</dbReference>
<proteinExistence type="predicted"/>
<name>A0ABW7G726_9BURK</name>
<sequence>MSAAGTTLSRRLFIACGALAGGGFITGFGASAQEAAAGRTRLGPYVAVAADGGITLLAKNPEIGQGIKTSLAMILAEELDADWQRVRVDTASVDEQLYGGQTAGGSTSTPTNYEPLRRAGAAVRASLVQAAAQRLGVAASELTVKLGVISHAASSRALGFGEVAALAATLPAPDPAAVPLKNPRDFALIGTPQAGVDGPRIVRGEPIFGIDTVLPGMKYAVVCRPPVFGARLRSANLDEVRALPGVLQVFVLAGTGNIKGLQDGVAVVAERWWQARMARDRLRVDWDETDAAAHDSRLYDATAQVLLRGRGTAIVSKGDADAALARASQVVEAVYETPFLPHLTLEPQNCAARPLGDGVEIWAPTQAPGGGRRLVARELGLTEAQVTVHMVRVGGGFGRRLENDYMVEAAAIARQSGLPVKLLWTREDDVTHDFYRAGSHHRLRGGLDAQGRVQAYAAHGVTYARDGKPAQGADIVPHDFLRQTIPHFQLEQSLIETRVPTGYLRAPTSNSLAFIHECFLDELAHHAGQDPFDLRLSLLASRRGQPPEPPLNARAQPYDLERMQAVLQRLRERSGWDRPHPKAGSGVGLGMATYFSHRGYFAEVAKVQVDADGQWRVLKVWAVGDVGSVIVNPSAARNQVEGSIIDGIGQLRQAITFGRGRAQQSNLHEIPLMRMADTPHIDIDFLLSDHPPTGLGEPALPPVLPAVCNALHAATGVRIRKLPIDTAALARPQRPAPR</sequence>
<gene>
    <name evidence="2" type="ORF">ACG00X_12855</name>
</gene>
<dbReference type="InterPro" id="IPR046867">
    <property type="entry name" value="AldOxase/xan_DH_MoCoBD2"/>
</dbReference>
<dbReference type="PANTHER" id="PTHR47495:SF1">
    <property type="entry name" value="BLL3820 PROTEIN"/>
    <property type="match status" value="1"/>
</dbReference>
<organism evidence="2 3">
    <name type="scientific">Pelomonas nitida</name>
    <dbReference type="NCBI Taxonomy" id="3299027"/>
    <lineage>
        <taxon>Bacteria</taxon>
        <taxon>Pseudomonadati</taxon>
        <taxon>Pseudomonadota</taxon>
        <taxon>Betaproteobacteria</taxon>
        <taxon>Burkholderiales</taxon>
        <taxon>Sphaerotilaceae</taxon>
        <taxon>Roseateles</taxon>
    </lineage>
</organism>
<keyword evidence="3" id="KW-1185">Reference proteome</keyword>
<accession>A0ABW7G726</accession>
<comment type="caution">
    <text evidence="2">The sequence shown here is derived from an EMBL/GenBank/DDBJ whole genome shotgun (WGS) entry which is preliminary data.</text>
</comment>
<dbReference type="RefSeq" id="WP_394488583.1">
    <property type="nucleotide sequence ID" value="NZ_JBIGIA010000009.1"/>
</dbReference>
<protein>
    <submittedName>
        <fullName evidence="2">Molybdopterin cofactor-binding domain-containing protein</fullName>
    </submittedName>
</protein>
<dbReference type="InterPro" id="IPR012368">
    <property type="entry name" value="OxRdtase_Mopterin-bd_su_IorB"/>
</dbReference>
<dbReference type="SMART" id="SM01008">
    <property type="entry name" value="Ald_Xan_dh_C"/>
    <property type="match status" value="1"/>
</dbReference>
<dbReference type="EMBL" id="JBIGIA010000009">
    <property type="protein sequence ID" value="MFG6457723.1"/>
    <property type="molecule type" value="Genomic_DNA"/>
</dbReference>
<feature type="domain" description="Aldehyde oxidase/xanthine dehydrogenase a/b hammerhead" evidence="1">
    <location>
        <begin position="203"/>
        <end position="290"/>
    </location>
</feature>
<dbReference type="InterPro" id="IPR000674">
    <property type="entry name" value="Ald_Oxase/Xan_DH_a/b"/>
</dbReference>
<dbReference type="SUPFAM" id="SSF56003">
    <property type="entry name" value="Molybdenum cofactor-binding domain"/>
    <property type="match status" value="2"/>
</dbReference>
<dbReference type="InterPro" id="IPR008274">
    <property type="entry name" value="AldOxase/xan_DH_MoCoBD1"/>
</dbReference>
<evidence type="ECO:0000313" key="3">
    <source>
        <dbReference type="Proteomes" id="UP001606305"/>
    </source>
</evidence>
<dbReference type="InterPro" id="IPR052516">
    <property type="entry name" value="N-heterocyclic_Hydroxylase"/>
</dbReference>
<dbReference type="PIRSF" id="PIRSF036389">
    <property type="entry name" value="IOR_B"/>
    <property type="match status" value="1"/>
</dbReference>
<dbReference type="Gene3D" id="3.30.365.10">
    <property type="entry name" value="Aldehyde oxidase/xanthine dehydrogenase, molybdopterin binding domain"/>
    <property type="match status" value="4"/>
</dbReference>
<dbReference type="InterPro" id="IPR006311">
    <property type="entry name" value="TAT_signal"/>
</dbReference>
<evidence type="ECO:0000259" key="1">
    <source>
        <dbReference type="SMART" id="SM01008"/>
    </source>
</evidence>
<dbReference type="Proteomes" id="UP001606305">
    <property type="component" value="Unassembled WGS sequence"/>
</dbReference>
<dbReference type="InterPro" id="IPR037165">
    <property type="entry name" value="AldOxase/xan_DH_Mopterin-bd_sf"/>
</dbReference>